<comment type="similarity">
    <text evidence="1">Belongs to the phD/YefM antitoxin family.</text>
</comment>
<dbReference type="OrthoDB" id="3536643at2"/>
<evidence type="ECO:0000313" key="2">
    <source>
        <dbReference type="EMBL" id="GAT65997.1"/>
    </source>
</evidence>
<name>A0A161LJT0_9ACTN</name>
<proteinExistence type="inferred from homology"/>
<dbReference type="SUPFAM" id="SSF143120">
    <property type="entry name" value="YefM-like"/>
    <property type="match status" value="1"/>
</dbReference>
<dbReference type="Gene3D" id="3.40.1620.10">
    <property type="entry name" value="YefM-like domain"/>
    <property type="match status" value="1"/>
</dbReference>
<dbReference type="EMBL" id="BDCX01000003">
    <property type="protein sequence ID" value="GAT65997.1"/>
    <property type="molecule type" value="Genomic_DNA"/>
</dbReference>
<evidence type="ECO:0000313" key="3">
    <source>
        <dbReference type="Proteomes" id="UP000077701"/>
    </source>
</evidence>
<gene>
    <name evidence="2" type="ORF">PS9374_01641</name>
</gene>
<evidence type="ECO:0000256" key="1">
    <source>
        <dbReference type="ARBA" id="ARBA00009981"/>
    </source>
</evidence>
<dbReference type="RefSeq" id="WP_084008127.1">
    <property type="nucleotide sequence ID" value="NZ_BDCX01000003.1"/>
</dbReference>
<sequence>MRMFIPSVSEDRTLDIAEGRDKLGFVVSRAVHSGKPTVITRSAEERAVLISESDFEDFVRLLNDEQTRYIKDQIAAQQRDGIEMRRYATAEELYAGFGMNPDGTPLPPDARRPASLVVSLMVILDPAESADIDQWLGGVRQDLDGIEIDKAEAVRALLRVARSRTDVRQALIEELKRVS</sequence>
<dbReference type="Proteomes" id="UP000077701">
    <property type="component" value="Unassembled WGS sequence"/>
</dbReference>
<protein>
    <recommendedName>
        <fullName evidence="4">Prevent-host-death family protein</fullName>
    </recommendedName>
</protein>
<organism evidence="2 3">
    <name type="scientific">Planomonospora sphaerica</name>
    <dbReference type="NCBI Taxonomy" id="161355"/>
    <lineage>
        <taxon>Bacteria</taxon>
        <taxon>Bacillati</taxon>
        <taxon>Actinomycetota</taxon>
        <taxon>Actinomycetes</taxon>
        <taxon>Streptosporangiales</taxon>
        <taxon>Streptosporangiaceae</taxon>
        <taxon>Planomonospora</taxon>
    </lineage>
</organism>
<accession>A0A161LJT0</accession>
<dbReference type="AlphaFoldDB" id="A0A161LJT0"/>
<comment type="caution">
    <text evidence="2">The sequence shown here is derived from an EMBL/GenBank/DDBJ whole genome shotgun (WGS) entry which is preliminary data.</text>
</comment>
<dbReference type="NCBIfam" id="TIGR01552">
    <property type="entry name" value="phd_fam"/>
    <property type="match status" value="1"/>
</dbReference>
<reference evidence="3" key="2">
    <citation type="submission" date="2016-04" db="EMBL/GenBank/DDBJ databases">
        <title>Planomonospora sphaerica JCM9374 whole genome shotgun sequence.</title>
        <authorList>
            <person name="Suzuki T."/>
            <person name="Dohra H."/>
            <person name="Kodani S."/>
        </authorList>
    </citation>
    <scope>NUCLEOTIDE SEQUENCE [LARGE SCALE GENOMIC DNA]</scope>
    <source>
        <strain evidence="3">JCM 9374</strain>
    </source>
</reference>
<dbReference type="InterPro" id="IPR036165">
    <property type="entry name" value="YefM-like_sf"/>
</dbReference>
<reference evidence="2 3" key="1">
    <citation type="journal article" date="2016" name="Genome Announc.">
        <title>Draft Genome Sequence of Planomonospora sphaerica JCM9374, a Rare Actinomycete.</title>
        <authorList>
            <person name="Dohra H."/>
            <person name="Suzuki T."/>
            <person name="Inoue Y."/>
            <person name="Kodani S."/>
        </authorList>
    </citation>
    <scope>NUCLEOTIDE SEQUENCE [LARGE SCALE GENOMIC DNA]</scope>
    <source>
        <strain evidence="2 3">JCM 9374</strain>
    </source>
</reference>
<evidence type="ECO:0008006" key="4">
    <source>
        <dbReference type="Google" id="ProtNLM"/>
    </source>
</evidence>
<keyword evidence="3" id="KW-1185">Reference proteome</keyword>